<gene>
    <name evidence="2" type="ordered locus">Desac_1912</name>
</gene>
<accession>F2NJU5</accession>
<proteinExistence type="predicted"/>
<name>F2NJU5_DESAR</name>
<protein>
    <recommendedName>
        <fullName evidence="4">DUF1640 domain-containing protein</fullName>
    </recommendedName>
</protein>
<feature type="transmembrane region" description="Helical" evidence="1">
    <location>
        <begin position="71"/>
        <end position="90"/>
    </location>
</feature>
<dbReference type="OrthoDB" id="5569857at2"/>
<keyword evidence="1" id="KW-1133">Transmembrane helix</keyword>
<keyword evidence="3" id="KW-1185">Reference proteome</keyword>
<dbReference type="AlphaFoldDB" id="F2NJU5"/>
<evidence type="ECO:0000313" key="3">
    <source>
        <dbReference type="Proteomes" id="UP000000483"/>
    </source>
</evidence>
<reference evidence="2 3" key="1">
    <citation type="journal article" date="2011" name="Stand. Genomic Sci.">
        <title>Complete genome sequence of the acetate-degrading sulfate reducer Desulfobacca acetoxidans type strain (ASRB2).</title>
        <authorList>
            <person name="Goker M."/>
            <person name="Teshima H."/>
            <person name="Lapidus A."/>
            <person name="Nolan M."/>
            <person name="Lucas S."/>
            <person name="Hammon N."/>
            <person name="Deshpande S."/>
            <person name="Cheng J.F."/>
            <person name="Tapia R."/>
            <person name="Han C."/>
            <person name="Goodwin L."/>
            <person name="Pitluck S."/>
            <person name="Huntemann M."/>
            <person name="Liolios K."/>
            <person name="Ivanova N."/>
            <person name="Pagani I."/>
            <person name="Mavromatis K."/>
            <person name="Ovchinikova G."/>
            <person name="Pati A."/>
            <person name="Chen A."/>
            <person name="Palaniappan K."/>
            <person name="Land M."/>
            <person name="Hauser L."/>
            <person name="Brambilla E.M."/>
            <person name="Rohde M."/>
            <person name="Spring S."/>
            <person name="Detter J.C."/>
            <person name="Woyke T."/>
            <person name="Bristow J."/>
            <person name="Eisen J.A."/>
            <person name="Markowitz V."/>
            <person name="Hugenholtz P."/>
            <person name="Kyrpides N.C."/>
            <person name="Klenk H.P."/>
        </authorList>
    </citation>
    <scope>NUCLEOTIDE SEQUENCE [LARGE SCALE GENOMIC DNA]</scope>
    <source>
        <strain evidence="3">ATCC 700848 / DSM 11109 / ASRB2</strain>
    </source>
</reference>
<evidence type="ECO:0000256" key="1">
    <source>
        <dbReference type="SAM" id="Phobius"/>
    </source>
</evidence>
<keyword evidence="1" id="KW-0472">Membrane</keyword>
<organism evidence="2 3">
    <name type="scientific">Desulfobacca acetoxidans (strain ATCC 700848 / DSM 11109 / ASRB2)</name>
    <dbReference type="NCBI Taxonomy" id="880072"/>
    <lineage>
        <taxon>Bacteria</taxon>
        <taxon>Pseudomonadati</taxon>
        <taxon>Thermodesulfobacteriota</taxon>
        <taxon>Desulfobaccia</taxon>
        <taxon>Desulfobaccales</taxon>
        <taxon>Desulfobaccaceae</taxon>
        <taxon>Desulfobacca</taxon>
    </lineage>
</organism>
<dbReference type="Proteomes" id="UP000000483">
    <property type="component" value="Chromosome"/>
</dbReference>
<dbReference type="EMBL" id="CP002629">
    <property type="protein sequence ID" value="AEB09750.1"/>
    <property type="molecule type" value="Genomic_DNA"/>
</dbReference>
<keyword evidence="1" id="KW-0812">Transmembrane</keyword>
<dbReference type="HOGENOM" id="CLU_127685_1_1_7"/>
<dbReference type="RefSeq" id="WP_013706859.1">
    <property type="nucleotide sequence ID" value="NC_015388.1"/>
</dbReference>
<dbReference type="STRING" id="880072.Desac_1912"/>
<dbReference type="Gene3D" id="1.20.5.340">
    <property type="match status" value="1"/>
</dbReference>
<sequence length="93" mass="10282">MRTAIFDTLEFAKKLKAADFTDQQAETLATAVSEIIEARLATKEDIAMLQRDIAMLQRDIRETELRLKHDLTLRLGGMLAGGIAVVAALVKLL</sequence>
<reference evidence="3" key="2">
    <citation type="submission" date="2011-03" db="EMBL/GenBank/DDBJ databases">
        <title>The complete genome of Desulfobacca acetoxidans DSM 11109.</title>
        <authorList>
            <consortium name="US DOE Joint Genome Institute (JGI-PGF)"/>
            <person name="Lucas S."/>
            <person name="Copeland A."/>
            <person name="Lapidus A."/>
            <person name="Bruce D."/>
            <person name="Goodwin L."/>
            <person name="Pitluck S."/>
            <person name="Peters L."/>
            <person name="Kyrpides N."/>
            <person name="Mavromatis K."/>
            <person name="Ivanova N."/>
            <person name="Ovchinnikova G."/>
            <person name="Teshima H."/>
            <person name="Detter J.C."/>
            <person name="Han C."/>
            <person name="Land M."/>
            <person name="Hauser L."/>
            <person name="Markowitz V."/>
            <person name="Cheng J.-F."/>
            <person name="Hugenholtz P."/>
            <person name="Woyke T."/>
            <person name="Wu D."/>
            <person name="Spring S."/>
            <person name="Schueler E."/>
            <person name="Brambilla E."/>
            <person name="Klenk H.-P."/>
            <person name="Eisen J.A."/>
        </authorList>
    </citation>
    <scope>NUCLEOTIDE SEQUENCE [LARGE SCALE GENOMIC DNA]</scope>
    <source>
        <strain evidence="3">ATCC 700848 / DSM 11109 / ASRB2</strain>
    </source>
</reference>
<evidence type="ECO:0008006" key="4">
    <source>
        <dbReference type="Google" id="ProtNLM"/>
    </source>
</evidence>
<dbReference type="KEGG" id="dao:Desac_1912"/>
<evidence type="ECO:0000313" key="2">
    <source>
        <dbReference type="EMBL" id="AEB09750.1"/>
    </source>
</evidence>